<protein>
    <submittedName>
        <fullName evidence="1">Uncharacterized protein</fullName>
    </submittedName>
</protein>
<accession>A0ACC1D696</accession>
<keyword evidence="2" id="KW-1185">Reference proteome</keyword>
<organism evidence="1 2">
    <name type="scientific">Dendrolimus kikuchii</name>
    <dbReference type="NCBI Taxonomy" id="765133"/>
    <lineage>
        <taxon>Eukaryota</taxon>
        <taxon>Metazoa</taxon>
        <taxon>Ecdysozoa</taxon>
        <taxon>Arthropoda</taxon>
        <taxon>Hexapoda</taxon>
        <taxon>Insecta</taxon>
        <taxon>Pterygota</taxon>
        <taxon>Neoptera</taxon>
        <taxon>Endopterygota</taxon>
        <taxon>Lepidoptera</taxon>
        <taxon>Glossata</taxon>
        <taxon>Ditrysia</taxon>
        <taxon>Bombycoidea</taxon>
        <taxon>Lasiocampidae</taxon>
        <taxon>Dendrolimus</taxon>
    </lineage>
</organism>
<dbReference type="Proteomes" id="UP000824533">
    <property type="component" value="Linkage Group LG08"/>
</dbReference>
<comment type="caution">
    <text evidence="1">The sequence shown here is derived from an EMBL/GenBank/DDBJ whole genome shotgun (WGS) entry which is preliminary data.</text>
</comment>
<gene>
    <name evidence="1" type="ORF">K1T71_005130</name>
</gene>
<evidence type="ECO:0000313" key="2">
    <source>
        <dbReference type="Proteomes" id="UP000824533"/>
    </source>
</evidence>
<proteinExistence type="predicted"/>
<dbReference type="EMBL" id="CM034394">
    <property type="protein sequence ID" value="KAJ0179418.1"/>
    <property type="molecule type" value="Genomic_DNA"/>
</dbReference>
<evidence type="ECO:0000313" key="1">
    <source>
        <dbReference type="EMBL" id="KAJ0179418.1"/>
    </source>
</evidence>
<sequence>MTSEGAFPKRRQLPKLMACMTKTSLENLRNKALFGLNVLDAKGIRRRKFPLHECIILELKEAGYTESSDYLQDLIYDNIQLVEEDDIGIVVDLRTRNDYLEHISAGLQRAEKERDRDNTKKECLELLNLALHYAEQGKGILWLAEKFFLASIAVSSQYLIDGGRQKGCCKYHYAKFLLDKFPGADPEESFVILTEVRDSAIGKTWPLYEPKDEHDVVPPDTVFQATALQLHRVLLTKARAIRKEDPGKAERLSRLAERRARDAEETGKTAEAITEIGICQLAMNNLSNALKTFERAFQIHNATNNIEGLCETRMHLAAVMQRLGDHESSANLLTEMGALAMEHGLRRQLGRALHLLGELHLRREKPELGTQHLSEAFVCFIGYEFQKQSQIKLLGTKENKSVVDGLDMLYKTKDKEIYLEESEQSRLMMAISAGQELMASYFNLLREAKHCTVAKMKTIEWKLSHAGWWIKKKSHDLLPCLCPIHNRTPLDVLRIQLEIKESLDRMRAECSEGDALLERTDTIQDLRHITSSFNQSLHLGKYIKNSILLFYFIYYSYSL</sequence>
<reference evidence="1 2" key="1">
    <citation type="journal article" date="2021" name="Front. Genet.">
        <title>Chromosome-Level Genome Assembly Reveals Significant Gene Expansion in the Toll and IMD Signaling Pathways of Dendrolimus kikuchii.</title>
        <authorList>
            <person name="Zhou J."/>
            <person name="Wu P."/>
            <person name="Xiong Z."/>
            <person name="Liu N."/>
            <person name="Zhao N."/>
            <person name="Ji M."/>
            <person name="Qiu Y."/>
            <person name="Yang B."/>
        </authorList>
    </citation>
    <scope>NUCLEOTIDE SEQUENCE [LARGE SCALE GENOMIC DNA]</scope>
    <source>
        <strain evidence="1">Ann1</strain>
    </source>
</reference>
<name>A0ACC1D696_9NEOP</name>